<keyword evidence="10" id="KW-0723">Serine/threonine-protein kinase</keyword>
<feature type="region of interest" description="Disordered" evidence="8">
    <location>
        <begin position="1"/>
        <end position="20"/>
    </location>
</feature>
<reference evidence="11" key="1">
    <citation type="submission" date="2018-09" db="EMBL/GenBank/DDBJ databases">
        <authorList>
            <person name="Kim I."/>
        </authorList>
    </citation>
    <scope>NUCLEOTIDE SEQUENCE [LARGE SCALE GENOMIC DNA]</scope>
    <source>
        <strain evidence="11">DD4a</strain>
    </source>
</reference>
<dbReference type="PANTHER" id="PTHR43671:SF13">
    <property type="entry name" value="SERINE_THREONINE-PROTEIN KINASE NEK2"/>
    <property type="match status" value="1"/>
</dbReference>
<evidence type="ECO:0000256" key="8">
    <source>
        <dbReference type="SAM" id="MobiDB-lite"/>
    </source>
</evidence>
<dbReference type="GO" id="GO:0005524">
    <property type="term" value="F:ATP binding"/>
    <property type="evidence" value="ECO:0007669"/>
    <property type="project" value="UniProtKB-UniRule"/>
</dbReference>
<sequence>MESCPPSPPSRMPERDPGPGDVLAGRYEIQTELGKGGMATVFSGLDRRLQRRVAIKVFRGGFSEAVDPKRTTQEMRLLAAVNHPSVVSVLDASNGDGVFGAFLVMELVVGDDLGALLHRARGPLAADFARRIVADVAGALAVLHAQGVVHRDVKPANILVPTAAAASTTTVSAKLTDFGIAQLVDGARLTGPESILGTAAYLSPEQVRGAAPRPASDIYSLGLVLLEALTGKRAFPGPAAEAAMARLQRPPALPEDASPALADLLSRMTALDPEHRPSASDVAASLRELLVGRVTAPEAAQTAPTPVAGLVPSPLPPRPADATLPQEPFFTPSRGMPLSGPVPVTAATAAKARTRRKFPTVLAVSAAALAAAVTGVAVTAATTVNAPAQGRQDTAVTAPAKPGKPQQPAGQAAVGDAADVGAAVTKPRPTRTTPTPKPTATTSTPTPTAGATTPPPATGGTPTPSAPQGGTTAPSQPDPEPTAPVATDPGSTGSSSTPTDADTPPTIDVPLVDVSAA</sequence>
<dbReference type="SMART" id="SM00220">
    <property type="entry name" value="S_TKc"/>
    <property type="match status" value="1"/>
</dbReference>
<evidence type="ECO:0000313" key="11">
    <source>
        <dbReference type="Proteomes" id="UP000265742"/>
    </source>
</evidence>
<evidence type="ECO:0000256" key="5">
    <source>
        <dbReference type="ARBA" id="ARBA00022777"/>
    </source>
</evidence>
<keyword evidence="11" id="KW-1185">Reference proteome</keyword>
<dbReference type="EMBL" id="QXTG01000002">
    <property type="protein sequence ID" value="RIX27919.1"/>
    <property type="molecule type" value="Genomic_DNA"/>
</dbReference>
<keyword evidence="3" id="KW-0808">Transferase</keyword>
<dbReference type="InterPro" id="IPR000719">
    <property type="entry name" value="Prot_kinase_dom"/>
</dbReference>
<evidence type="ECO:0000256" key="4">
    <source>
        <dbReference type="ARBA" id="ARBA00022741"/>
    </source>
</evidence>
<feature type="region of interest" description="Disordered" evidence="8">
    <location>
        <begin position="390"/>
        <end position="517"/>
    </location>
</feature>
<dbReference type="EC" id="2.7.11.1" evidence="2"/>
<feature type="compositionally biased region" description="Pro residues" evidence="8">
    <location>
        <begin position="1"/>
        <end position="11"/>
    </location>
</feature>
<keyword evidence="6 7" id="KW-0067">ATP-binding</keyword>
<keyword evidence="4 7" id="KW-0547">Nucleotide-binding</keyword>
<proteinExistence type="inferred from homology"/>
<dbReference type="InterPro" id="IPR017441">
    <property type="entry name" value="Protein_kinase_ATP_BS"/>
</dbReference>
<evidence type="ECO:0000256" key="2">
    <source>
        <dbReference type="ARBA" id="ARBA00012513"/>
    </source>
</evidence>
<comment type="caution">
    <text evidence="10">The sequence shown here is derived from an EMBL/GenBank/DDBJ whole genome shotgun (WGS) entry which is preliminary data.</text>
</comment>
<dbReference type="InterPro" id="IPR050660">
    <property type="entry name" value="NEK_Ser/Thr_kinase"/>
</dbReference>
<organism evidence="10 11">
    <name type="scientific">Amnibacterium setariae</name>
    <dbReference type="NCBI Taxonomy" id="2306585"/>
    <lineage>
        <taxon>Bacteria</taxon>
        <taxon>Bacillati</taxon>
        <taxon>Actinomycetota</taxon>
        <taxon>Actinomycetes</taxon>
        <taxon>Micrococcales</taxon>
        <taxon>Microbacteriaceae</taxon>
        <taxon>Amnibacterium</taxon>
    </lineage>
</organism>
<dbReference type="PANTHER" id="PTHR43671">
    <property type="entry name" value="SERINE/THREONINE-PROTEIN KINASE NEK"/>
    <property type="match status" value="1"/>
</dbReference>
<keyword evidence="5 10" id="KW-0418">Kinase</keyword>
<evidence type="ECO:0000256" key="3">
    <source>
        <dbReference type="ARBA" id="ARBA00022679"/>
    </source>
</evidence>
<feature type="binding site" evidence="7">
    <location>
        <position position="56"/>
    </location>
    <ligand>
        <name>ATP</name>
        <dbReference type="ChEBI" id="CHEBI:30616"/>
    </ligand>
</feature>
<dbReference type="SUPFAM" id="SSF56112">
    <property type="entry name" value="Protein kinase-like (PK-like)"/>
    <property type="match status" value="1"/>
</dbReference>
<dbReference type="Proteomes" id="UP000265742">
    <property type="component" value="Unassembled WGS sequence"/>
</dbReference>
<accession>A0A3A1TVU6</accession>
<dbReference type="Pfam" id="PF00069">
    <property type="entry name" value="Pkinase"/>
    <property type="match status" value="1"/>
</dbReference>
<dbReference type="InterPro" id="IPR011009">
    <property type="entry name" value="Kinase-like_dom_sf"/>
</dbReference>
<dbReference type="Gene3D" id="3.30.200.20">
    <property type="entry name" value="Phosphorylase Kinase, domain 1"/>
    <property type="match status" value="1"/>
</dbReference>
<dbReference type="PROSITE" id="PS50011">
    <property type="entry name" value="PROTEIN_KINASE_DOM"/>
    <property type="match status" value="1"/>
</dbReference>
<feature type="domain" description="Protein kinase" evidence="9">
    <location>
        <begin position="27"/>
        <end position="290"/>
    </location>
</feature>
<feature type="compositionally biased region" description="Low complexity" evidence="8">
    <location>
        <begin position="486"/>
        <end position="506"/>
    </location>
</feature>
<evidence type="ECO:0000259" key="9">
    <source>
        <dbReference type="PROSITE" id="PS50011"/>
    </source>
</evidence>
<evidence type="ECO:0000256" key="7">
    <source>
        <dbReference type="PROSITE-ProRule" id="PRU10141"/>
    </source>
</evidence>
<evidence type="ECO:0000313" key="10">
    <source>
        <dbReference type="EMBL" id="RIX27919.1"/>
    </source>
</evidence>
<gene>
    <name evidence="10" type="ORF">D1781_10360</name>
</gene>
<dbReference type="AlphaFoldDB" id="A0A3A1TVU6"/>
<evidence type="ECO:0000256" key="6">
    <source>
        <dbReference type="ARBA" id="ARBA00022840"/>
    </source>
</evidence>
<dbReference type="PROSITE" id="PS00107">
    <property type="entry name" value="PROTEIN_KINASE_ATP"/>
    <property type="match status" value="1"/>
</dbReference>
<dbReference type="Gene3D" id="1.10.510.10">
    <property type="entry name" value="Transferase(Phosphotransferase) domain 1"/>
    <property type="match status" value="1"/>
</dbReference>
<evidence type="ECO:0000256" key="1">
    <source>
        <dbReference type="ARBA" id="ARBA00010886"/>
    </source>
</evidence>
<protein>
    <recommendedName>
        <fullName evidence="2">non-specific serine/threonine protein kinase</fullName>
        <ecNumber evidence="2">2.7.11.1</ecNumber>
    </recommendedName>
</protein>
<comment type="similarity">
    <text evidence="1">Belongs to the protein kinase superfamily. NEK Ser/Thr protein kinase family. NIMA subfamily.</text>
</comment>
<dbReference type="CDD" id="cd14014">
    <property type="entry name" value="STKc_PknB_like"/>
    <property type="match status" value="1"/>
</dbReference>
<dbReference type="InterPro" id="IPR008271">
    <property type="entry name" value="Ser/Thr_kinase_AS"/>
</dbReference>
<feature type="compositionally biased region" description="Low complexity" evidence="8">
    <location>
        <begin position="398"/>
        <end position="474"/>
    </location>
</feature>
<dbReference type="GO" id="GO:0004674">
    <property type="term" value="F:protein serine/threonine kinase activity"/>
    <property type="evidence" value="ECO:0007669"/>
    <property type="project" value="UniProtKB-KW"/>
</dbReference>
<name>A0A3A1TVU6_9MICO</name>
<dbReference type="PROSITE" id="PS00108">
    <property type="entry name" value="PROTEIN_KINASE_ST"/>
    <property type="match status" value="1"/>
</dbReference>